<sequence>MREDDLDQVQGCGGFVAKVVESGTKRGQKRPFSTKSYWLLPVNLLETRDFYNADFNRSTDLSYAKKRAMRATHSDAVSPAPWGRQEEL</sequence>
<dbReference type="EMBL" id="CP042910">
    <property type="protein sequence ID" value="QEG16860.1"/>
    <property type="molecule type" value="Genomic_DNA"/>
</dbReference>
<organism evidence="1 2">
    <name type="scientific">Gimesia maris</name>
    <dbReference type="NCBI Taxonomy" id="122"/>
    <lineage>
        <taxon>Bacteria</taxon>
        <taxon>Pseudomonadati</taxon>
        <taxon>Planctomycetota</taxon>
        <taxon>Planctomycetia</taxon>
        <taxon>Planctomycetales</taxon>
        <taxon>Planctomycetaceae</taxon>
        <taxon>Gimesia</taxon>
    </lineage>
</organism>
<name>A0ABX5YMQ9_9PLAN</name>
<accession>A0ABX5YMQ9</accession>
<protein>
    <submittedName>
        <fullName evidence="1">Uncharacterized protein</fullName>
    </submittedName>
</protein>
<evidence type="ECO:0000313" key="1">
    <source>
        <dbReference type="EMBL" id="QEG16860.1"/>
    </source>
</evidence>
<dbReference type="Proteomes" id="UP000322887">
    <property type="component" value="Chromosome"/>
</dbReference>
<keyword evidence="2" id="KW-1185">Reference proteome</keyword>
<proteinExistence type="predicted"/>
<gene>
    <name evidence="1" type="ORF">GmarT_27290</name>
</gene>
<reference evidence="1 2" key="1">
    <citation type="submission" date="2019-08" db="EMBL/GenBank/DDBJ databases">
        <title>Deep-cultivation of Planctomycetes and their phenomic and genomic characterization uncovers novel biology.</title>
        <authorList>
            <person name="Wiegand S."/>
            <person name="Jogler M."/>
            <person name="Boedeker C."/>
            <person name="Pinto D."/>
            <person name="Vollmers J."/>
            <person name="Rivas-Marin E."/>
            <person name="Kohn T."/>
            <person name="Peeters S.H."/>
            <person name="Heuer A."/>
            <person name="Rast P."/>
            <person name="Oberbeckmann S."/>
            <person name="Bunk B."/>
            <person name="Jeske O."/>
            <person name="Meyerdierks A."/>
            <person name="Storesund J.E."/>
            <person name="Kallscheuer N."/>
            <person name="Luecker S."/>
            <person name="Lage O.M."/>
            <person name="Pohl T."/>
            <person name="Merkel B.J."/>
            <person name="Hornburger P."/>
            <person name="Mueller R.-W."/>
            <person name="Bruemmer F."/>
            <person name="Labrenz M."/>
            <person name="Spormann A.M."/>
            <person name="Op den Camp H."/>
            <person name="Overmann J."/>
            <person name="Amann R."/>
            <person name="Jetten M.S.M."/>
            <person name="Mascher T."/>
            <person name="Medema M.H."/>
            <person name="Devos D.P."/>
            <person name="Kaster A.-K."/>
            <person name="Ovreas L."/>
            <person name="Rohde M."/>
            <person name="Galperin M.Y."/>
            <person name="Jogler C."/>
        </authorList>
    </citation>
    <scope>NUCLEOTIDE SEQUENCE [LARGE SCALE GENOMIC DNA]</scope>
    <source>
        <strain evidence="1 2">DSM 8797</strain>
    </source>
</reference>
<evidence type="ECO:0000313" key="2">
    <source>
        <dbReference type="Proteomes" id="UP000322887"/>
    </source>
</evidence>